<proteinExistence type="predicted"/>
<sequence length="263" mass="29807">MNCTFLGRQISLQNNEESCWTYTLEGDPTFGSKSPQLFFPVTSAYAPSMHKGLCRYLHVRGLYSLADLILKPELNPRCAELLCALYSSRVEVDSNIGLITDDSLNRAKTFFIDSQHCTWRREVLRIVFPHKLWTSISHNIGVVYPASIAPGIGRFVVHHDDTLGILLPFGSGWSFSSMAIRLCEELISFSIAGGSHIKYLNEIVNLWGLKFFSEQPKSEWAIAIRIALLAHMHRNVKSHDLSKETGQVLIDWSESYIRQLDTM</sequence>
<dbReference type="Proteomes" id="UP000345266">
    <property type="component" value="Unassembled WGS sequence"/>
</dbReference>
<dbReference type="AlphaFoldDB" id="A0A564VPP5"/>
<reference evidence="1 2" key="1">
    <citation type="submission" date="2019-07" db="EMBL/GenBank/DDBJ databases">
        <authorList>
            <person name="Hibberd C M."/>
            <person name="Gehrig L. J."/>
            <person name="Chang H.-W."/>
            <person name="Venkatesh S."/>
        </authorList>
    </citation>
    <scope>NUCLEOTIDE SEQUENCE [LARGE SCALE GENOMIC DNA]</scope>
    <source>
        <strain evidence="1">Bifidobacterium_longum_subsp_infantis_JG_Bg463</strain>
    </source>
</reference>
<organism evidence="1 2">
    <name type="scientific">Bifidobacterium longum subsp. infantis</name>
    <dbReference type="NCBI Taxonomy" id="1682"/>
    <lineage>
        <taxon>Bacteria</taxon>
        <taxon>Bacillati</taxon>
        <taxon>Actinomycetota</taxon>
        <taxon>Actinomycetes</taxon>
        <taxon>Bifidobacteriales</taxon>
        <taxon>Bifidobacteriaceae</taxon>
        <taxon>Bifidobacterium</taxon>
    </lineage>
</organism>
<gene>
    <name evidence="1" type="ORF">BLJG463_01390</name>
</gene>
<evidence type="ECO:0000313" key="2">
    <source>
        <dbReference type="Proteomes" id="UP000345266"/>
    </source>
</evidence>
<accession>A0A564VPP5</accession>
<name>A0A564VPP5_BIFLI</name>
<protein>
    <submittedName>
        <fullName evidence="1">Uncharacterized protein</fullName>
    </submittedName>
</protein>
<dbReference type="EMBL" id="CABHNT010000028">
    <property type="protein sequence ID" value="VUX33762.1"/>
    <property type="molecule type" value="Genomic_DNA"/>
</dbReference>
<evidence type="ECO:0000313" key="1">
    <source>
        <dbReference type="EMBL" id="VUX33762.1"/>
    </source>
</evidence>